<keyword evidence="2" id="KW-1185">Reference proteome</keyword>
<comment type="caution">
    <text evidence="1">The sequence shown here is derived from an EMBL/GenBank/DDBJ whole genome shotgun (WGS) entry which is preliminary data.</text>
</comment>
<dbReference type="EMBL" id="BPLR01016058">
    <property type="protein sequence ID" value="GIY80858.1"/>
    <property type="molecule type" value="Genomic_DNA"/>
</dbReference>
<proteinExistence type="predicted"/>
<reference evidence="1 2" key="1">
    <citation type="submission" date="2021-06" db="EMBL/GenBank/DDBJ databases">
        <title>Caerostris extrusa draft genome.</title>
        <authorList>
            <person name="Kono N."/>
            <person name="Arakawa K."/>
        </authorList>
    </citation>
    <scope>NUCLEOTIDE SEQUENCE [LARGE SCALE GENOMIC DNA]</scope>
</reference>
<gene>
    <name evidence="1" type="ORF">CEXT_381671</name>
</gene>
<name>A0AAV4WEQ8_CAEEX</name>
<evidence type="ECO:0000313" key="1">
    <source>
        <dbReference type="EMBL" id="GIY80858.1"/>
    </source>
</evidence>
<protein>
    <submittedName>
        <fullName evidence="1">Uncharacterized protein</fullName>
    </submittedName>
</protein>
<accession>A0AAV4WEQ8</accession>
<sequence length="89" mass="10395">MREKIQELLKINSEQYSIVNTVLGRIFQTLPDKVQFSEIVKTTKEKPQEKRSRCCINISKYAAAIHPHKDLTPAQTRAFLVNLLNLHRY</sequence>
<evidence type="ECO:0000313" key="2">
    <source>
        <dbReference type="Proteomes" id="UP001054945"/>
    </source>
</evidence>
<organism evidence="1 2">
    <name type="scientific">Caerostris extrusa</name>
    <name type="common">Bark spider</name>
    <name type="synonym">Caerostris bankana</name>
    <dbReference type="NCBI Taxonomy" id="172846"/>
    <lineage>
        <taxon>Eukaryota</taxon>
        <taxon>Metazoa</taxon>
        <taxon>Ecdysozoa</taxon>
        <taxon>Arthropoda</taxon>
        <taxon>Chelicerata</taxon>
        <taxon>Arachnida</taxon>
        <taxon>Araneae</taxon>
        <taxon>Araneomorphae</taxon>
        <taxon>Entelegynae</taxon>
        <taxon>Araneoidea</taxon>
        <taxon>Araneidae</taxon>
        <taxon>Caerostris</taxon>
    </lineage>
</organism>
<dbReference type="Proteomes" id="UP001054945">
    <property type="component" value="Unassembled WGS sequence"/>
</dbReference>
<dbReference type="AlphaFoldDB" id="A0AAV4WEQ8"/>